<dbReference type="OrthoDB" id="284727at2759"/>
<evidence type="ECO:0000256" key="1">
    <source>
        <dbReference type="ARBA" id="ARBA00022574"/>
    </source>
</evidence>
<dbReference type="PANTHER" id="PTHR16453">
    <property type="entry name" value="WD40 DOMAIN-CONTAINING PROTEIN MIO FAMILY MEMBER"/>
    <property type="match status" value="1"/>
</dbReference>
<keyword evidence="2" id="KW-0677">Repeat</keyword>
<feature type="domain" description="MIOS-like alpha-solenoid" evidence="4">
    <location>
        <begin position="184"/>
        <end position="342"/>
    </location>
</feature>
<protein>
    <submittedName>
        <fullName evidence="5">Uncharacterized protein</fullName>
    </submittedName>
</protein>
<dbReference type="EMBL" id="CAJJDN010000012">
    <property type="protein sequence ID" value="CAD8058747.1"/>
    <property type="molecule type" value="Genomic_DNA"/>
</dbReference>
<dbReference type="GO" id="GO:0005737">
    <property type="term" value="C:cytoplasm"/>
    <property type="evidence" value="ECO:0007669"/>
    <property type="project" value="TreeGrafter"/>
</dbReference>
<name>A0A8S1KV77_9CILI</name>
<feature type="domain" description="GATOR2 complex protein MIO zinc-ribbon like" evidence="3">
    <location>
        <begin position="459"/>
        <end position="576"/>
    </location>
</feature>
<dbReference type="PANTHER" id="PTHR16453:SF9">
    <property type="entry name" value="GATOR COMPLEX PROTEIN MIOS"/>
    <property type="match status" value="1"/>
</dbReference>
<keyword evidence="6" id="KW-1185">Reference proteome</keyword>
<evidence type="ECO:0000259" key="3">
    <source>
        <dbReference type="Pfam" id="PF17034"/>
    </source>
</evidence>
<dbReference type="Pfam" id="PF21719">
    <property type="entry name" value="MIOS_a-sol"/>
    <property type="match status" value="1"/>
</dbReference>
<evidence type="ECO:0000259" key="4">
    <source>
        <dbReference type="Pfam" id="PF21719"/>
    </source>
</evidence>
<sequence length="578" mass="68470">MQNLLQEISQDHNLRQKKIPASEFQNILEQYNITNIQLDDDQEYNYQELYNYLNLFQYKDSLQYISKDQILVRTQNEWNINSIQKDENEKDFHDLVQERLSKGFQFDINDCYFANPDIFQYIQLCLDEIKQQQQQQQINNTQIQKPRPGTIRSQQELHIQNQNLSQKPKENSILEGIYIQPESEAKQNEYFFYKYFTNDQISKLINRCGWKSGDDCQNFNVENICKQCIQKTEYSRAAAIACVHFQFQKAIQILKEHLENKNKETYQILMALQGIEELRNLYTISNQKDILKKIIEICQVFLENKKFSDPYYELIAEFLKKDKFIDYLNYGANKISIFDRIGLWARFCQGRKPQISNMLDNIILNGKCDMSIQYLQQYLDDKGDLQLCGIVSIYLYIIDYPQKDKLIKIFNSYIDYLLKQEIPINTLLCKIKQTEIEYNKPFLNEAFKQYLSPQISMCCNFCSNPVGQPYLEIQRRGNPRRGNLARDDNPRTNLCASCNHALSNCVVCAQYFTIPNNQDIDRKRGSNQQRILDQLKIDQAMVWCLSCKHGGHQSHIEEWFELYQKCPVYDCDCECSII</sequence>
<accession>A0A8S1KV77</accession>
<keyword evidence="1" id="KW-0853">WD repeat</keyword>
<gene>
    <name evidence="5" type="ORF">PSON_ATCC_30995.1.T0120391</name>
</gene>
<dbReference type="GO" id="GO:0034198">
    <property type="term" value="P:cellular response to amino acid starvation"/>
    <property type="evidence" value="ECO:0007669"/>
    <property type="project" value="TreeGrafter"/>
</dbReference>
<dbReference type="InterPro" id="IPR037593">
    <property type="entry name" value="MIOS/Sea4"/>
</dbReference>
<dbReference type="InterPro" id="IPR031488">
    <property type="entry name" value="Zn_ribbon_mio"/>
</dbReference>
<evidence type="ECO:0000256" key="2">
    <source>
        <dbReference type="ARBA" id="ARBA00022737"/>
    </source>
</evidence>
<evidence type="ECO:0000313" key="6">
    <source>
        <dbReference type="Proteomes" id="UP000692954"/>
    </source>
</evidence>
<proteinExistence type="predicted"/>
<reference evidence="5" key="1">
    <citation type="submission" date="2021-01" db="EMBL/GenBank/DDBJ databases">
        <authorList>
            <consortium name="Genoscope - CEA"/>
            <person name="William W."/>
        </authorList>
    </citation>
    <scope>NUCLEOTIDE SEQUENCE</scope>
</reference>
<organism evidence="5 6">
    <name type="scientific">Paramecium sonneborni</name>
    <dbReference type="NCBI Taxonomy" id="65129"/>
    <lineage>
        <taxon>Eukaryota</taxon>
        <taxon>Sar</taxon>
        <taxon>Alveolata</taxon>
        <taxon>Ciliophora</taxon>
        <taxon>Intramacronucleata</taxon>
        <taxon>Oligohymenophorea</taxon>
        <taxon>Peniculida</taxon>
        <taxon>Parameciidae</taxon>
        <taxon>Paramecium</taxon>
    </lineage>
</organism>
<dbReference type="InterPro" id="IPR049092">
    <property type="entry name" value="MIOS_a-sol"/>
</dbReference>
<dbReference type="Pfam" id="PF17034">
    <property type="entry name" value="zinc_ribbon_16"/>
    <property type="match status" value="1"/>
</dbReference>
<dbReference type="GO" id="GO:1904263">
    <property type="term" value="P:positive regulation of TORC1 signaling"/>
    <property type="evidence" value="ECO:0007669"/>
    <property type="project" value="TreeGrafter"/>
</dbReference>
<dbReference type="AlphaFoldDB" id="A0A8S1KV77"/>
<dbReference type="Proteomes" id="UP000692954">
    <property type="component" value="Unassembled WGS sequence"/>
</dbReference>
<evidence type="ECO:0000313" key="5">
    <source>
        <dbReference type="EMBL" id="CAD8058747.1"/>
    </source>
</evidence>
<comment type="caution">
    <text evidence="5">The sequence shown here is derived from an EMBL/GenBank/DDBJ whole genome shotgun (WGS) entry which is preliminary data.</text>
</comment>
<dbReference type="CDD" id="cd16691">
    <property type="entry name" value="mRING-H2-C3H3C2_Mio"/>
    <property type="match status" value="1"/>
</dbReference>